<keyword evidence="2" id="KW-1185">Reference proteome</keyword>
<organism evidence="1 2">
    <name type="scientific">Eumeta variegata</name>
    <name type="common">Bagworm moth</name>
    <name type="synonym">Eumeta japonica</name>
    <dbReference type="NCBI Taxonomy" id="151549"/>
    <lineage>
        <taxon>Eukaryota</taxon>
        <taxon>Metazoa</taxon>
        <taxon>Ecdysozoa</taxon>
        <taxon>Arthropoda</taxon>
        <taxon>Hexapoda</taxon>
        <taxon>Insecta</taxon>
        <taxon>Pterygota</taxon>
        <taxon>Neoptera</taxon>
        <taxon>Endopterygota</taxon>
        <taxon>Lepidoptera</taxon>
        <taxon>Glossata</taxon>
        <taxon>Ditrysia</taxon>
        <taxon>Tineoidea</taxon>
        <taxon>Psychidae</taxon>
        <taxon>Oiketicinae</taxon>
        <taxon>Eumeta</taxon>
    </lineage>
</organism>
<comment type="caution">
    <text evidence="1">The sequence shown here is derived from an EMBL/GenBank/DDBJ whole genome shotgun (WGS) entry which is preliminary data.</text>
</comment>
<sequence length="163" mass="18942">MPRKSRPNSAKLVQQHREVAYLPLCRLSNYLKRSGKSDTRFRGLRQNNKVADQPVLSRSGISISRETKYVAFINAIRGRVQRCKCKSEAADVFGQTDLSTFRRMTRVISKLKLLNLNWSKNSPLEESAVRIRTCYLSDRRRRDDRLVTTALCLVDKKLRVRML</sequence>
<accession>A0A4C1WYA9</accession>
<name>A0A4C1WYA9_EUMVA</name>
<protein>
    <submittedName>
        <fullName evidence="1">Uncharacterized protein</fullName>
    </submittedName>
</protein>
<evidence type="ECO:0000313" key="2">
    <source>
        <dbReference type="Proteomes" id="UP000299102"/>
    </source>
</evidence>
<gene>
    <name evidence="1" type="ORF">EVAR_53620_1</name>
</gene>
<dbReference type="Proteomes" id="UP000299102">
    <property type="component" value="Unassembled WGS sequence"/>
</dbReference>
<evidence type="ECO:0000313" key="1">
    <source>
        <dbReference type="EMBL" id="GBP56546.1"/>
    </source>
</evidence>
<dbReference type="AlphaFoldDB" id="A0A4C1WYA9"/>
<reference evidence="1 2" key="1">
    <citation type="journal article" date="2019" name="Commun. Biol.">
        <title>The bagworm genome reveals a unique fibroin gene that provides high tensile strength.</title>
        <authorList>
            <person name="Kono N."/>
            <person name="Nakamura H."/>
            <person name="Ohtoshi R."/>
            <person name="Tomita M."/>
            <person name="Numata K."/>
            <person name="Arakawa K."/>
        </authorList>
    </citation>
    <scope>NUCLEOTIDE SEQUENCE [LARGE SCALE GENOMIC DNA]</scope>
</reference>
<proteinExistence type="predicted"/>
<dbReference type="EMBL" id="BGZK01000695">
    <property type="protein sequence ID" value="GBP56546.1"/>
    <property type="molecule type" value="Genomic_DNA"/>
</dbReference>